<comment type="caution">
    <text evidence="2">The sequence shown here is derived from an EMBL/GenBank/DDBJ whole genome shotgun (WGS) entry which is preliminary data.</text>
</comment>
<reference evidence="2 3" key="1">
    <citation type="submission" date="2020-01" db="EMBL/GenBank/DDBJ databases">
        <authorList>
            <consortium name="DOE Joint Genome Institute"/>
            <person name="Haridas S."/>
            <person name="Albert R."/>
            <person name="Binder M."/>
            <person name="Bloem J."/>
            <person name="Labutti K."/>
            <person name="Salamov A."/>
            <person name="Andreopoulos B."/>
            <person name="Baker S.E."/>
            <person name="Barry K."/>
            <person name="Bills G."/>
            <person name="Bluhm B.H."/>
            <person name="Cannon C."/>
            <person name="Castanera R."/>
            <person name="Culley D.E."/>
            <person name="Daum C."/>
            <person name="Ezra D."/>
            <person name="Gonzalez J.B."/>
            <person name="Henrissat B."/>
            <person name="Kuo A."/>
            <person name="Liang C."/>
            <person name="Lipzen A."/>
            <person name="Lutzoni F."/>
            <person name="Magnuson J."/>
            <person name="Mondo S."/>
            <person name="Nolan M."/>
            <person name="Ohm R."/>
            <person name="Pangilinan J."/>
            <person name="Park H.-J.H."/>
            <person name="Ramirez L."/>
            <person name="Alfaro M."/>
            <person name="Sun H."/>
            <person name="Tritt A."/>
            <person name="Yoshinaga Y."/>
            <person name="Zwiers L.-H.L."/>
            <person name="Turgeon B.G."/>
            <person name="Goodwin S.B."/>
            <person name="Spatafora J.W."/>
            <person name="Crous P.W."/>
            <person name="Grigoriev I.V."/>
        </authorList>
    </citation>
    <scope>NUCLEOTIDE SEQUENCE [LARGE SCALE GENOMIC DNA]</scope>
    <source>
        <strain evidence="2 3">CBS 611.86</strain>
    </source>
</reference>
<dbReference type="Proteomes" id="UP000481861">
    <property type="component" value="Unassembled WGS sequence"/>
</dbReference>
<feature type="region of interest" description="Disordered" evidence="1">
    <location>
        <begin position="219"/>
        <end position="273"/>
    </location>
</feature>
<accession>A0A7C8LZY8</accession>
<keyword evidence="3" id="KW-1185">Reference proteome</keyword>
<organism evidence="2 3">
    <name type="scientific">Massariosphaeria phaeospora</name>
    <dbReference type="NCBI Taxonomy" id="100035"/>
    <lineage>
        <taxon>Eukaryota</taxon>
        <taxon>Fungi</taxon>
        <taxon>Dikarya</taxon>
        <taxon>Ascomycota</taxon>
        <taxon>Pezizomycotina</taxon>
        <taxon>Dothideomycetes</taxon>
        <taxon>Pleosporomycetidae</taxon>
        <taxon>Pleosporales</taxon>
        <taxon>Pleosporales incertae sedis</taxon>
        <taxon>Massariosphaeria</taxon>
    </lineage>
</organism>
<feature type="region of interest" description="Disordered" evidence="1">
    <location>
        <begin position="117"/>
        <end position="153"/>
    </location>
</feature>
<feature type="compositionally biased region" description="Polar residues" evidence="1">
    <location>
        <begin position="175"/>
        <end position="192"/>
    </location>
</feature>
<dbReference type="EMBL" id="JAADJZ010000035">
    <property type="protein sequence ID" value="KAF2865240.1"/>
    <property type="molecule type" value="Genomic_DNA"/>
</dbReference>
<gene>
    <name evidence="2" type="ORF">BDV95DRAFT_599894</name>
</gene>
<proteinExistence type="predicted"/>
<evidence type="ECO:0000256" key="1">
    <source>
        <dbReference type="SAM" id="MobiDB-lite"/>
    </source>
</evidence>
<evidence type="ECO:0000313" key="3">
    <source>
        <dbReference type="Proteomes" id="UP000481861"/>
    </source>
</evidence>
<dbReference type="AlphaFoldDB" id="A0A7C8LZY8"/>
<sequence length="632" mass="69925">MTEIAKFHPTKGRTTRIIVLSIGDILRRLGNGVWVEASLKEAAYLEQLAQPGGTRYWIAGMRHWLDYLQLERPRSRVMTPVSTKTRRYPPTEAPPRVQQINDSVFENNCMLEPSLFRQRKRARSEQHIGQQTEASPPTKRSKASPPSETPAAFWDNLSKKSLTKRALRELDRRNTQAVPSTSRTLQKQSSIASERGGANYLHSHDPRILKAWKAFSKHGGPELSDLRSFPEPTHITKHTMSAGRSSTRSRQRDSASASSRPTTKTTRTKSTGVYDRDFQQHLVDHNVYPHGYRHSDGSVPTKPTNWRDINEVLAQPRPSLSPSKFDEEDYERFVQADTDASKEKQVSELVIPLLEGRIEDAKCRSGGIPFTNLEPLTDGTLKPGNPDVYYGARPEQLSRHVRTELGGHIIPSTQHDLPMVPNFFLAAKGPDGSLAVAGRQACYDGALGARGIASLQSYGQGEPEYGSAYAISSIYHGGTLKMYTSHVTQPSSPGGCPEYHMTQINTWGVTGNPDACRQGATALRNGRDWAKEQRDNLIRQANERAALTEVEAPTNDNDEGTSPALSFVTAASETEAYTMSQESQTTPNESANILGIFEESDSSIETLAEAKQSNKRKRSSTNAGSGAQLRTD</sequence>
<feature type="region of interest" description="Disordered" evidence="1">
    <location>
        <begin position="604"/>
        <end position="632"/>
    </location>
</feature>
<feature type="region of interest" description="Disordered" evidence="1">
    <location>
        <begin position="169"/>
        <end position="201"/>
    </location>
</feature>
<feature type="compositionally biased region" description="Low complexity" evidence="1">
    <location>
        <begin position="244"/>
        <end position="271"/>
    </location>
</feature>
<name>A0A7C8LZY8_9PLEO</name>
<feature type="compositionally biased region" description="Polar residues" evidence="1">
    <location>
        <begin position="620"/>
        <end position="632"/>
    </location>
</feature>
<dbReference type="OrthoDB" id="5336565at2759"/>
<protein>
    <submittedName>
        <fullName evidence="2">Uncharacterized protein</fullName>
    </submittedName>
</protein>
<evidence type="ECO:0000313" key="2">
    <source>
        <dbReference type="EMBL" id="KAF2865240.1"/>
    </source>
</evidence>